<feature type="region of interest" description="Disordered" evidence="1">
    <location>
        <begin position="126"/>
        <end position="160"/>
    </location>
</feature>
<accession>A0AA88KGU9</accession>
<feature type="compositionally biased region" description="Polar residues" evidence="1">
    <location>
        <begin position="148"/>
        <end position="158"/>
    </location>
</feature>
<dbReference type="Gene3D" id="2.130.10.10">
    <property type="entry name" value="YVTN repeat-like/Quinoprotein amine dehydrogenase"/>
    <property type="match status" value="2"/>
</dbReference>
<protein>
    <submittedName>
        <fullName evidence="2">Uncharacterized protein</fullName>
    </submittedName>
</protein>
<dbReference type="InterPro" id="IPR001680">
    <property type="entry name" value="WD40_rpt"/>
</dbReference>
<sequence>MRVVTGTDTGLLKVVDVVKGEVNITIGEQKKGRGVRKIQWANPNNDSEVAALYDDGSIDFYWMATGQRRFSVQSSLKNIQGFHCETISDDTRNIYVCDNEGMLNIYHFPISKYNIVQPSDDFLRNLNSSSTENHGEGDEAHYSDDESNNGQTKSQLNPSLGYKVTEDVQTHKIVIEPQITELKLTGGDVSVMVAQRLDSKRLEVAVAGNNNLMKIWDVETQKCVFKAKNVPHDHLNMKQPIWDNGICYLGSGHGSEDERNQQLGEHSFGNLICTRTAYHQVRYFDRRAQERPIHQYTFEDHNFTAMAPSSQNIWEVVVGTAIGKMFKYNFTERSNKKIHVYRKIAGSVRDIKFHPNKKLICCVSADRYLRVYEQETRELLHSTYLMQRLNCLLLTNDRYVSKDDNDDEGAGSDDEESMFGMNMKQVRYEQDHVLDDDDDEETTRVPEAKKQPSKSHETNLASKKRKQITTSETNDDDSGAVGKKASNNKKHVDKLQELKNRIKKSKLK</sequence>
<reference evidence="2 3" key="1">
    <citation type="journal article" date="2018" name="BMC Genomics">
        <title>The genome of Naegleria lovaniensis, the basis for a comparative approach to unravel pathogenicity factors of the human pathogenic amoeba N. fowleri.</title>
        <authorList>
            <person name="Liechti N."/>
            <person name="Schurch N."/>
            <person name="Bruggmann R."/>
            <person name="Wittwer M."/>
        </authorList>
    </citation>
    <scope>NUCLEOTIDE SEQUENCE [LARGE SCALE GENOMIC DNA]</scope>
    <source>
        <strain evidence="2 3">ATCC 30569</strain>
    </source>
</reference>
<gene>
    <name evidence="2" type="ORF">C9374_006614</name>
</gene>
<dbReference type="GeneID" id="68099068"/>
<evidence type="ECO:0000313" key="2">
    <source>
        <dbReference type="EMBL" id="KAG2379497.1"/>
    </source>
</evidence>
<dbReference type="InterPro" id="IPR037379">
    <property type="entry name" value="WDR74/Nsa1"/>
</dbReference>
<feature type="compositionally biased region" description="Basic and acidic residues" evidence="1">
    <location>
        <begin position="442"/>
        <end position="457"/>
    </location>
</feature>
<dbReference type="GO" id="GO:0005730">
    <property type="term" value="C:nucleolus"/>
    <property type="evidence" value="ECO:0007669"/>
    <property type="project" value="InterPro"/>
</dbReference>
<dbReference type="SUPFAM" id="SSF50978">
    <property type="entry name" value="WD40 repeat-like"/>
    <property type="match status" value="1"/>
</dbReference>
<evidence type="ECO:0000256" key="1">
    <source>
        <dbReference type="SAM" id="MobiDB-lite"/>
    </source>
</evidence>
<dbReference type="GO" id="GO:0042273">
    <property type="term" value="P:ribosomal large subunit biogenesis"/>
    <property type="evidence" value="ECO:0007669"/>
    <property type="project" value="InterPro"/>
</dbReference>
<dbReference type="Proteomes" id="UP000816034">
    <property type="component" value="Unassembled WGS sequence"/>
</dbReference>
<dbReference type="EMBL" id="PYSW02000028">
    <property type="protein sequence ID" value="KAG2379497.1"/>
    <property type="molecule type" value="Genomic_DNA"/>
</dbReference>
<dbReference type="InterPro" id="IPR036322">
    <property type="entry name" value="WD40_repeat_dom_sf"/>
</dbReference>
<dbReference type="PANTHER" id="PTHR16038:SF4">
    <property type="entry name" value="WD REPEAT-CONTAINING PROTEIN 74"/>
    <property type="match status" value="1"/>
</dbReference>
<dbReference type="GO" id="GO:0030687">
    <property type="term" value="C:preribosome, large subunit precursor"/>
    <property type="evidence" value="ECO:0007669"/>
    <property type="project" value="TreeGrafter"/>
</dbReference>
<comment type="caution">
    <text evidence="2">The sequence shown here is derived from an EMBL/GenBank/DDBJ whole genome shotgun (WGS) entry which is preliminary data.</text>
</comment>
<dbReference type="SMART" id="SM00320">
    <property type="entry name" value="WD40"/>
    <property type="match status" value="2"/>
</dbReference>
<name>A0AA88KGU9_NAELO</name>
<feature type="region of interest" description="Disordered" evidence="1">
    <location>
        <begin position="433"/>
        <end position="508"/>
    </location>
</feature>
<evidence type="ECO:0000313" key="3">
    <source>
        <dbReference type="Proteomes" id="UP000816034"/>
    </source>
</evidence>
<dbReference type="InterPro" id="IPR015943">
    <property type="entry name" value="WD40/YVTN_repeat-like_dom_sf"/>
</dbReference>
<feature type="compositionally biased region" description="Basic and acidic residues" evidence="1">
    <location>
        <begin position="133"/>
        <end position="144"/>
    </location>
</feature>
<dbReference type="AlphaFoldDB" id="A0AA88KGU9"/>
<dbReference type="RefSeq" id="XP_044546759.1">
    <property type="nucleotide sequence ID" value="XM_044696494.1"/>
</dbReference>
<proteinExistence type="predicted"/>
<dbReference type="PANTHER" id="PTHR16038">
    <property type="entry name" value="NOP SEVEN ASSOCIATED PROTEIN 1"/>
    <property type="match status" value="1"/>
</dbReference>
<organism evidence="2 3">
    <name type="scientific">Naegleria lovaniensis</name>
    <name type="common">Amoeba</name>
    <dbReference type="NCBI Taxonomy" id="51637"/>
    <lineage>
        <taxon>Eukaryota</taxon>
        <taxon>Discoba</taxon>
        <taxon>Heterolobosea</taxon>
        <taxon>Tetramitia</taxon>
        <taxon>Eutetramitia</taxon>
        <taxon>Vahlkampfiidae</taxon>
        <taxon>Naegleria</taxon>
    </lineage>
</organism>
<keyword evidence="3" id="KW-1185">Reference proteome</keyword>